<dbReference type="PANTHER" id="PTHR30404">
    <property type="entry name" value="N-ACETYLMURAMOYL-L-ALANINE AMIDASE"/>
    <property type="match status" value="1"/>
</dbReference>
<comment type="caution">
    <text evidence="4">The sequence shown here is derived from an EMBL/GenBank/DDBJ whole genome shotgun (WGS) entry which is preliminary data.</text>
</comment>
<dbReference type="PANTHER" id="PTHR30404:SF0">
    <property type="entry name" value="N-ACETYLMURAMOYL-L-ALANINE AMIDASE AMIC"/>
    <property type="match status" value="1"/>
</dbReference>
<dbReference type="OrthoDB" id="9772024at2"/>
<dbReference type="EMBL" id="SLUN01000001">
    <property type="protein sequence ID" value="TCL77030.1"/>
    <property type="molecule type" value="Genomic_DNA"/>
</dbReference>
<sequence>MKIILVSLFLALLTMGAVLADSGALLSSPAPPAAVAEGTSPGERMPLPAQPIRIVAPAENAQLPALAATFVCGAVPPGGQLRINGAAVEVHPEGGFLAMVPLAPGPNLIRAELEYGGAHYELTRTIRVAEPARPAPVHPLTVEYVTPGQDQELLPGDAVTVTAKGSPGMKAYFTVSRVRKRWPMIESAETPGIYQGVYRVGAKDRLKQSRIKVTLADDRHKRRSAEAKGALSLFPGDLPVLAETVSPDAVLRAGPAVSAYDRAGYLMFPPPGTLLQLTGRNGDEYRVRLNRTRNVWVSAGQIKLLPSGTPPARVVAGSVAISAVDGRSARIRLPLGRKIPFLVAPDPGGRYLDLSLFGATSNTDLIAYAATGPIRRVQWFQDDEETYRLRIATVPRSWWGYDVRYEGNALVVELRLPPPLPAGASPLAGLAVAVDAGHSPDTGAVGVTGYLEKDANLAIALQLQKQLEAEGAKVIMIRRGDEGVPLNERPRIAWQKQADILVSIHNNSLGYGGNPLLKHGYGVYYFTPMSQALAGEIHRSYGETFGPGAAFGLRDDGLYYDNLAVTRGPQMPAVLTESAYLIHPVEEAYLRNDAFRAACAAAIRRGIERYAGRMRPVMAPAE</sequence>
<organism evidence="4 5">
    <name type="scientific">Hydrogenispora ethanolica</name>
    <dbReference type="NCBI Taxonomy" id="1082276"/>
    <lineage>
        <taxon>Bacteria</taxon>
        <taxon>Bacillati</taxon>
        <taxon>Bacillota</taxon>
        <taxon>Hydrogenispora</taxon>
    </lineage>
</organism>
<evidence type="ECO:0000313" key="5">
    <source>
        <dbReference type="Proteomes" id="UP000295008"/>
    </source>
</evidence>
<dbReference type="Gene3D" id="3.40.630.40">
    <property type="entry name" value="Zn-dependent exopeptidases"/>
    <property type="match status" value="1"/>
</dbReference>
<dbReference type="SUPFAM" id="SSF53187">
    <property type="entry name" value="Zn-dependent exopeptidases"/>
    <property type="match status" value="1"/>
</dbReference>
<proteinExistence type="predicted"/>
<evidence type="ECO:0000259" key="3">
    <source>
        <dbReference type="SMART" id="SM00646"/>
    </source>
</evidence>
<feature type="signal peptide" evidence="2">
    <location>
        <begin position="1"/>
        <end position="20"/>
    </location>
</feature>
<accession>A0A4R1SDB8</accession>
<dbReference type="Pfam" id="PF01520">
    <property type="entry name" value="Amidase_3"/>
    <property type="match status" value="1"/>
</dbReference>
<evidence type="ECO:0000313" key="4">
    <source>
        <dbReference type="EMBL" id="TCL77030.1"/>
    </source>
</evidence>
<dbReference type="Proteomes" id="UP000295008">
    <property type="component" value="Unassembled WGS sequence"/>
</dbReference>
<name>A0A4R1SDB8_HYDET</name>
<dbReference type="InterPro" id="IPR002508">
    <property type="entry name" value="MurNAc-LAA_cat"/>
</dbReference>
<dbReference type="GO" id="GO:0009253">
    <property type="term" value="P:peptidoglycan catabolic process"/>
    <property type="evidence" value="ECO:0007669"/>
    <property type="project" value="InterPro"/>
</dbReference>
<dbReference type="InterPro" id="IPR050695">
    <property type="entry name" value="N-acetylmuramoyl_amidase_3"/>
</dbReference>
<keyword evidence="2" id="KW-0732">Signal</keyword>
<keyword evidence="5" id="KW-1185">Reference proteome</keyword>
<dbReference type="SMART" id="SM00646">
    <property type="entry name" value="Ami_3"/>
    <property type="match status" value="1"/>
</dbReference>
<evidence type="ECO:0000256" key="2">
    <source>
        <dbReference type="SAM" id="SignalP"/>
    </source>
</evidence>
<feature type="chain" id="PRO_5021033825" evidence="2">
    <location>
        <begin position="21"/>
        <end position="622"/>
    </location>
</feature>
<protein>
    <submittedName>
        <fullName evidence="4">N-acetylmuramoyl-L-alanine amidase</fullName>
    </submittedName>
</protein>
<reference evidence="4 5" key="1">
    <citation type="submission" date="2019-03" db="EMBL/GenBank/DDBJ databases">
        <title>Genomic Encyclopedia of Type Strains, Phase IV (KMG-IV): sequencing the most valuable type-strain genomes for metagenomic binning, comparative biology and taxonomic classification.</title>
        <authorList>
            <person name="Goeker M."/>
        </authorList>
    </citation>
    <scope>NUCLEOTIDE SEQUENCE [LARGE SCALE GENOMIC DNA]</scope>
    <source>
        <strain evidence="4 5">LX-B</strain>
    </source>
</reference>
<feature type="domain" description="MurNAc-LAA" evidence="3">
    <location>
        <begin position="490"/>
        <end position="608"/>
    </location>
</feature>
<evidence type="ECO:0000256" key="1">
    <source>
        <dbReference type="ARBA" id="ARBA00022801"/>
    </source>
</evidence>
<dbReference type="AlphaFoldDB" id="A0A4R1SDB8"/>
<dbReference type="GO" id="GO:0008745">
    <property type="term" value="F:N-acetylmuramoyl-L-alanine amidase activity"/>
    <property type="evidence" value="ECO:0007669"/>
    <property type="project" value="InterPro"/>
</dbReference>
<dbReference type="CDD" id="cd02696">
    <property type="entry name" value="MurNAc-LAA"/>
    <property type="match status" value="1"/>
</dbReference>
<dbReference type="GO" id="GO:0030288">
    <property type="term" value="C:outer membrane-bounded periplasmic space"/>
    <property type="evidence" value="ECO:0007669"/>
    <property type="project" value="TreeGrafter"/>
</dbReference>
<gene>
    <name evidence="4" type="ORF">EDC14_1001315</name>
</gene>
<dbReference type="RefSeq" id="WP_132012416.1">
    <property type="nucleotide sequence ID" value="NZ_SLUN01000001.1"/>
</dbReference>
<keyword evidence="1" id="KW-0378">Hydrolase</keyword>